<keyword evidence="2 4" id="KW-0238">DNA-binding</keyword>
<dbReference type="GO" id="GO:0045892">
    <property type="term" value="P:negative regulation of DNA-templated transcription"/>
    <property type="evidence" value="ECO:0007669"/>
    <property type="project" value="InterPro"/>
</dbReference>
<feature type="domain" description="HTH tetR-type" evidence="5">
    <location>
        <begin position="11"/>
        <end position="71"/>
    </location>
</feature>
<dbReference type="Gene3D" id="1.10.10.60">
    <property type="entry name" value="Homeodomain-like"/>
    <property type="match status" value="1"/>
</dbReference>
<dbReference type="GO" id="GO:0000976">
    <property type="term" value="F:transcription cis-regulatory region binding"/>
    <property type="evidence" value="ECO:0007669"/>
    <property type="project" value="TreeGrafter"/>
</dbReference>
<protein>
    <submittedName>
        <fullName evidence="6">TetR family transcriptional regulator</fullName>
    </submittedName>
</protein>
<keyword evidence="3" id="KW-0804">Transcription</keyword>
<evidence type="ECO:0000256" key="3">
    <source>
        <dbReference type="ARBA" id="ARBA00023163"/>
    </source>
</evidence>
<gene>
    <name evidence="6" type="ORF">nbrc107696_25420</name>
</gene>
<sequence>MPSTSDAPRQRLTRERVIDAALEIMDADGSDALTFRSLGRALGVDHTAFLRHFRNKDDLILALADRLLQQAVDAVEPSDDWRMSLRALSFSVRNTFRRHPRVATVVAGRTARSDAEFAGADIVIGALLAAGLDGAEAASYYRALVDVALAYAALEASVSTLPAADAEGDRRAWTHEYQSVDADRFPHLASVAEHLPAVDRQDQFDVAFGLLVDAIEVRVSRGRG</sequence>
<keyword evidence="7" id="KW-1185">Reference proteome</keyword>
<dbReference type="PANTHER" id="PTHR30055:SF151">
    <property type="entry name" value="TRANSCRIPTIONAL REGULATORY PROTEIN"/>
    <property type="match status" value="1"/>
</dbReference>
<proteinExistence type="predicted"/>
<evidence type="ECO:0000256" key="4">
    <source>
        <dbReference type="PROSITE-ProRule" id="PRU00335"/>
    </source>
</evidence>
<dbReference type="PANTHER" id="PTHR30055">
    <property type="entry name" value="HTH-TYPE TRANSCRIPTIONAL REGULATOR RUTR"/>
    <property type="match status" value="1"/>
</dbReference>
<name>A0A7I9V9M2_9ACTN</name>
<evidence type="ECO:0000313" key="7">
    <source>
        <dbReference type="Proteomes" id="UP000444960"/>
    </source>
</evidence>
<dbReference type="SUPFAM" id="SSF46689">
    <property type="entry name" value="Homeodomain-like"/>
    <property type="match status" value="1"/>
</dbReference>
<reference evidence="7" key="1">
    <citation type="submission" date="2019-06" db="EMBL/GenBank/DDBJ databases">
        <title>Gordonia isolated from sludge of a wastewater treatment plant.</title>
        <authorList>
            <person name="Tamura T."/>
            <person name="Aoyama K."/>
            <person name="Kang Y."/>
            <person name="Saito S."/>
            <person name="Akiyama N."/>
            <person name="Yazawa K."/>
            <person name="Gonoi T."/>
            <person name="Mikami Y."/>
        </authorList>
    </citation>
    <scope>NUCLEOTIDE SEQUENCE [LARGE SCALE GENOMIC DNA]</scope>
    <source>
        <strain evidence="7">NBRC 107696</strain>
    </source>
</reference>
<evidence type="ECO:0000256" key="1">
    <source>
        <dbReference type="ARBA" id="ARBA00023015"/>
    </source>
</evidence>
<dbReference type="Pfam" id="PF02909">
    <property type="entry name" value="TetR_C_1"/>
    <property type="match status" value="1"/>
</dbReference>
<comment type="caution">
    <text evidence="6">The sequence shown here is derived from an EMBL/GenBank/DDBJ whole genome shotgun (WGS) entry which is preliminary data.</text>
</comment>
<dbReference type="Pfam" id="PF00440">
    <property type="entry name" value="TetR_N"/>
    <property type="match status" value="1"/>
</dbReference>
<dbReference type="AlphaFoldDB" id="A0A7I9V9M2"/>
<dbReference type="PROSITE" id="PS50977">
    <property type="entry name" value="HTH_TETR_2"/>
    <property type="match status" value="1"/>
</dbReference>
<dbReference type="GO" id="GO:0003700">
    <property type="term" value="F:DNA-binding transcription factor activity"/>
    <property type="evidence" value="ECO:0007669"/>
    <property type="project" value="TreeGrafter"/>
</dbReference>
<dbReference type="PRINTS" id="PR00455">
    <property type="entry name" value="HTHTETR"/>
</dbReference>
<evidence type="ECO:0000313" key="6">
    <source>
        <dbReference type="EMBL" id="GEE02096.1"/>
    </source>
</evidence>
<dbReference type="InterPro" id="IPR050109">
    <property type="entry name" value="HTH-type_TetR-like_transc_reg"/>
</dbReference>
<dbReference type="InterPro" id="IPR036271">
    <property type="entry name" value="Tet_transcr_reg_TetR-rel_C_sf"/>
</dbReference>
<organism evidence="6 7">
    <name type="scientific">Gordonia spumicola</name>
    <dbReference type="NCBI Taxonomy" id="589161"/>
    <lineage>
        <taxon>Bacteria</taxon>
        <taxon>Bacillati</taxon>
        <taxon>Actinomycetota</taxon>
        <taxon>Actinomycetes</taxon>
        <taxon>Mycobacteriales</taxon>
        <taxon>Gordoniaceae</taxon>
        <taxon>Gordonia</taxon>
    </lineage>
</organism>
<accession>A0A7I9V9M2</accession>
<dbReference type="RefSeq" id="WP_228461447.1">
    <property type="nucleotide sequence ID" value="NZ_BJOV01000005.1"/>
</dbReference>
<dbReference type="InterPro" id="IPR001647">
    <property type="entry name" value="HTH_TetR"/>
</dbReference>
<dbReference type="EMBL" id="BJOV01000005">
    <property type="protein sequence ID" value="GEE02096.1"/>
    <property type="molecule type" value="Genomic_DNA"/>
</dbReference>
<keyword evidence="1" id="KW-0805">Transcription regulation</keyword>
<dbReference type="Gene3D" id="1.10.357.10">
    <property type="entry name" value="Tetracycline Repressor, domain 2"/>
    <property type="match status" value="1"/>
</dbReference>
<dbReference type="Proteomes" id="UP000444960">
    <property type="component" value="Unassembled WGS sequence"/>
</dbReference>
<dbReference type="SUPFAM" id="SSF48498">
    <property type="entry name" value="Tetracyclin repressor-like, C-terminal domain"/>
    <property type="match status" value="1"/>
</dbReference>
<evidence type="ECO:0000259" key="5">
    <source>
        <dbReference type="PROSITE" id="PS50977"/>
    </source>
</evidence>
<dbReference type="InterPro" id="IPR004111">
    <property type="entry name" value="Repressor_TetR_C"/>
</dbReference>
<feature type="DNA-binding region" description="H-T-H motif" evidence="4">
    <location>
        <begin position="34"/>
        <end position="53"/>
    </location>
</feature>
<evidence type="ECO:0000256" key="2">
    <source>
        <dbReference type="ARBA" id="ARBA00023125"/>
    </source>
</evidence>
<dbReference type="InterPro" id="IPR009057">
    <property type="entry name" value="Homeodomain-like_sf"/>
</dbReference>